<dbReference type="OrthoDB" id="5291055at2759"/>
<dbReference type="EMBL" id="DS995901">
    <property type="protein sequence ID" value="EEA24832.1"/>
    <property type="molecule type" value="Genomic_DNA"/>
</dbReference>
<name>B6QDS2_TALMQ</name>
<dbReference type="STRING" id="441960.B6QDS2"/>
<reference evidence="2" key="1">
    <citation type="journal article" date="2015" name="Genome Announc.">
        <title>Genome sequence of the AIDS-associated pathogen Penicillium marneffei (ATCC18224) and its near taxonomic relative Talaromyces stipitatus (ATCC10500).</title>
        <authorList>
            <person name="Nierman W.C."/>
            <person name="Fedorova-Abrams N.D."/>
            <person name="Andrianopoulos A."/>
        </authorList>
    </citation>
    <scope>NUCLEOTIDE SEQUENCE [LARGE SCALE GENOMIC DNA]</scope>
    <source>
        <strain evidence="2">ATCC 18224 / CBS 334.59 / QM 7333</strain>
    </source>
</reference>
<evidence type="ECO:0000313" key="1">
    <source>
        <dbReference type="EMBL" id="EEA24832.1"/>
    </source>
</evidence>
<dbReference type="InterPro" id="IPR022025">
    <property type="entry name" value="Amidoligase_2"/>
</dbReference>
<sequence length="337" mass="39229">MSNEKAPEGYTFGIELEYRLKLLKEGYKHPGPQKVRGHLAKLWNQAGTGVDRHIRMESGYSFQNPREYKAWSVVDEPAMNSGKDFRFCGLEFVSPVFKYGERQFWGKEIQKLSDFILRHSHVEMDNSTGLHIHVAPLNRPWSLLEQKHIADAVYYFHEPLKELFPDHSFTQAFLKSNFTENPFLINLPPEKSFSALIHDTQTTEELIDLINPPTSPGDDFSRRYYAWNFTNSSERKSVCLYPKHTVEFRLPRSTTGIDIIQKWIAFTVTFLQAAVAFPPEFIERDFEQNLMGLWGFLVHNRPPDGTEDFCWDRFLDPEILKRVLAGEGHHKVPDHLQ</sequence>
<dbReference type="PANTHER" id="PTHR36847:SF1">
    <property type="entry name" value="AMIDOLIGASE ENZYME"/>
    <property type="match status" value="1"/>
</dbReference>
<dbReference type="PANTHER" id="PTHR36847">
    <property type="entry name" value="AMIDOLIGASE ENZYME"/>
    <property type="match status" value="1"/>
</dbReference>
<keyword evidence="2" id="KW-1185">Reference proteome</keyword>
<dbReference type="Proteomes" id="UP000001294">
    <property type="component" value="Unassembled WGS sequence"/>
</dbReference>
<accession>B6QDS2</accession>
<proteinExistence type="predicted"/>
<organism evidence="1 2">
    <name type="scientific">Talaromyces marneffei (strain ATCC 18224 / CBS 334.59 / QM 7333)</name>
    <name type="common">Penicillium marneffei</name>
    <dbReference type="NCBI Taxonomy" id="441960"/>
    <lineage>
        <taxon>Eukaryota</taxon>
        <taxon>Fungi</taxon>
        <taxon>Dikarya</taxon>
        <taxon>Ascomycota</taxon>
        <taxon>Pezizomycotina</taxon>
        <taxon>Eurotiomycetes</taxon>
        <taxon>Eurotiomycetidae</taxon>
        <taxon>Eurotiales</taxon>
        <taxon>Trichocomaceae</taxon>
        <taxon>Talaromyces</taxon>
        <taxon>Talaromyces sect. Talaromyces</taxon>
    </lineage>
</organism>
<dbReference type="Pfam" id="PF12224">
    <property type="entry name" value="Amidoligase_2"/>
    <property type="match status" value="1"/>
</dbReference>
<gene>
    <name evidence="1" type="ORF">PMAA_088060</name>
</gene>
<protein>
    <recommendedName>
        <fullName evidence="3">Amidoligase enzyme</fullName>
    </recommendedName>
</protein>
<dbReference type="VEuPathDB" id="FungiDB:PMAA_088060"/>
<dbReference type="HOGENOM" id="CLU_824145_0_0_1"/>
<dbReference type="AlphaFoldDB" id="B6QDS2"/>
<dbReference type="PhylomeDB" id="B6QDS2"/>
<evidence type="ECO:0008006" key="3">
    <source>
        <dbReference type="Google" id="ProtNLM"/>
    </source>
</evidence>
<evidence type="ECO:0000313" key="2">
    <source>
        <dbReference type="Proteomes" id="UP000001294"/>
    </source>
</evidence>